<keyword evidence="8" id="KW-1185">Reference proteome</keyword>
<feature type="domain" description="Protein kinase" evidence="7">
    <location>
        <begin position="16"/>
        <end position="305"/>
    </location>
</feature>
<evidence type="ECO:0000313" key="8">
    <source>
        <dbReference type="Proteomes" id="UP001515500"/>
    </source>
</evidence>
<dbReference type="GO" id="GO:0004674">
    <property type="term" value="F:protein serine/threonine kinase activity"/>
    <property type="evidence" value="ECO:0007669"/>
    <property type="project" value="UniProtKB-KW"/>
</dbReference>
<dbReference type="AlphaFoldDB" id="A0AB40BMK6"/>
<evidence type="ECO:0000256" key="3">
    <source>
        <dbReference type="ARBA" id="ARBA00022777"/>
    </source>
</evidence>
<organism evidence="8 9">
    <name type="scientific">Dioscorea cayennensis subsp. rotundata</name>
    <name type="common">White Guinea yam</name>
    <name type="synonym">Dioscorea rotundata</name>
    <dbReference type="NCBI Taxonomy" id="55577"/>
    <lineage>
        <taxon>Eukaryota</taxon>
        <taxon>Viridiplantae</taxon>
        <taxon>Streptophyta</taxon>
        <taxon>Embryophyta</taxon>
        <taxon>Tracheophyta</taxon>
        <taxon>Spermatophyta</taxon>
        <taxon>Magnoliopsida</taxon>
        <taxon>Liliopsida</taxon>
        <taxon>Dioscoreales</taxon>
        <taxon>Dioscoreaceae</taxon>
        <taxon>Dioscorea</taxon>
    </lineage>
</organism>
<keyword evidence="3" id="KW-0418">Kinase</keyword>
<keyword evidence="1" id="KW-0808">Transferase</keyword>
<dbReference type="RefSeq" id="XP_039128379.1">
    <property type="nucleotide sequence ID" value="XM_039272445.1"/>
</dbReference>
<dbReference type="Proteomes" id="UP001515500">
    <property type="component" value="Chromosome 7"/>
</dbReference>
<keyword evidence="2 5" id="KW-0547">Nucleotide-binding</keyword>
<evidence type="ECO:0000256" key="4">
    <source>
        <dbReference type="ARBA" id="ARBA00022840"/>
    </source>
</evidence>
<dbReference type="GeneID" id="120264623"/>
<dbReference type="PANTHER" id="PTHR46146:SF23">
    <property type="entry name" value="PROTEIN KINASE DOMAIN-CONTAINING PROTEIN"/>
    <property type="match status" value="1"/>
</dbReference>
<keyword evidence="6" id="KW-0723">Serine/threonine-protein kinase</keyword>
<accession>A0AB40BMK6</accession>
<feature type="binding site" evidence="5">
    <location>
        <position position="45"/>
    </location>
    <ligand>
        <name>ATP</name>
        <dbReference type="ChEBI" id="CHEBI:30616"/>
    </ligand>
</feature>
<dbReference type="InterPro" id="IPR011009">
    <property type="entry name" value="Kinase-like_dom_sf"/>
</dbReference>
<dbReference type="InterPro" id="IPR017441">
    <property type="entry name" value="Protein_kinase_ATP_BS"/>
</dbReference>
<dbReference type="GO" id="GO:0005524">
    <property type="term" value="F:ATP binding"/>
    <property type="evidence" value="ECO:0007669"/>
    <property type="project" value="UniProtKB-UniRule"/>
</dbReference>
<dbReference type="Pfam" id="PF00069">
    <property type="entry name" value="Pkinase"/>
    <property type="match status" value="1"/>
</dbReference>
<dbReference type="PROSITE" id="PS50011">
    <property type="entry name" value="PROTEIN_KINASE_DOM"/>
    <property type="match status" value="1"/>
</dbReference>
<dbReference type="PANTHER" id="PTHR46146">
    <property type="entry name" value="SERINE/THREONINE-PROTEIN KINASE-LIKE PROTEIN CCR4"/>
    <property type="match status" value="1"/>
</dbReference>
<dbReference type="SMART" id="SM00220">
    <property type="entry name" value="S_TKc"/>
    <property type="match status" value="1"/>
</dbReference>
<proteinExistence type="inferred from homology"/>
<evidence type="ECO:0000256" key="5">
    <source>
        <dbReference type="PROSITE-ProRule" id="PRU10141"/>
    </source>
</evidence>
<evidence type="ECO:0000256" key="6">
    <source>
        <dbReference type="RuleBase" id="RU000304"/>
    </source>
</evidence>
<sequence>MKEYSYEDIEEATKGFVLDRLIGKGSHGCVYKGTLKGGKHVAVKKPLEKLQEVEQDSKLDHEIDILASLHSKHLVNLLGVTHNKHKLLVMEFMPNGSLHDLLHSSSSSSPSWSRRLIIALQIAQAVLSLHEAAPAIIHRDIKAANILFDRHWNARLADFSLAVRDNTLLTLEPTMPAGTLGYLDPMYTTPEKLSPKNDVFSFGVVLLEILSSRRVMDVASHPASIVAWAVPLIRAQREVEVIDGRRKLPSYMEGVIKHLLCISERCVSSKEERRPEMAEVAAELQGLASKLWCPIWACHRLNSFFYPWRRWKNRKVSTTKIVCKDHLLDENGEDEDDSDDTY</sequence>
<dbReference type="PROSITE" id="PS00107">
    <property type="entry name" value="PROTEIN_KINASE_ATP"/>
    <property type="match status" value="1"/>
</dbReference>
<dbReference type="PIRSF" id="PIRSF000654">
    <property type="entry name" value="Integrin-linked_kinase"/>
    <property type="match status" value="1"/>
</dbReference>
<dbReference type="PROSITE" id="PS00108">
    <property type="entry name" value="PROTEIN_KINASE_ST"/>
    <property type="match status" value="1"/>
</dbReference>
<protein>
    <submittedName>
        <fullName evidence="9">Serine/threonine-protein kinase-like protein At3g51990</fullName>
    </submittedName>
</protein>
<name>A0AB40BMK6_DIOCR</name>
<dbReference type="Gene3D" id="1.10.510.10">
    <property type="entry name" value="Transferase(Phosphotransferase) domain 1"/>
    <property type="match status" value="1"/>
</dbReference>
<keyword evidence="4 5" id="KW-0067">ATP-binding</keyword>
<gene>
    <name evidence="9" type="primary">LOC120264623</name>
</gene>
<dbReference type="Gene3D" id="3.30.200.20">
    <property type="entry name" value="Phosphorylase Kinase, domain 1"/>
    <property type="match status" value="1"/>
</dbReference>
<dbReference type="SUPFAM" id="SSF56112">
    <property type="entry name" value="Protein kinase-like (PK-like)"/>
    <property type="match status" value="1"/>
</dbReference>
<dbReference type="InterPro" id="IPR008271">
    <property type="entry name" value="Ser/Thr_kinase_AS"/>
</dbReference>
<evidence type="ECO:0000256" key="2">
    <source>
        <dbReference type="ARBA" id="ARBA00022741"/>
    </source>
</evidence>
<reference evidence="9" key="1">
    <citation type="submission" date="2025-08" db="UniProtKB">
        <authorList>
            <consortium name="RefSeq"/>
        </authorList>
    </citation>
    <scope>IDENTIFICATION</scope>
</reference>
<evidence type="ECO:0000313" key="9">
    <source>
        <dbReference type="RefSeq" id="XP_039128379.1"/>
    </source>
</evidence>
<evidence type="ECO:0000256" key="1">
    <source>
        <dbReference type="ARBA" id="ARBA00022679"/>
    </source>
</evidence>
<comment type="similarity">
    <text evidence="6">Belongs to the protein kinase superfamily.</text>
</comment>
<evidence type="ECO:0000259" key="7">
    <source>
        <dbReference type="PROSITE" id="PS50011"/>
    </source>
</evidence>
<dbReference type="InterPro" id="IPR000719">
    <property type="entry name" value="Prot_kinase_dom"/>
</dbReference>